<keyword evidence="5" id="KW-0813">Transport</keyword>
<feature type="transmembrane region" description="Helical" evidence="13">
    <location>
        <begin position="159"/>
        <end position="178"/>
    </location>
</feature>
<dbReference type="HOGENOM" id="CLU_048643_1_0_1"/>
<evidence type="ECO:0000256" key="7">
    <source>
        <dbReference type="ARBA" id="ARBA00022597"/>
    </source>
</evidence>
<evidence type="ECO:0000256" key="2">
    <source>
        <dbReference type="ARBA" id="ARBA00004653"/>
    </source>
</evidence>
<evidence type="ECO:0000256" key="6">
    <source>
        <dbReference type="ARBA" id="ARBA00022475"/>
    </source>
</evidence>
<dbReference type="FunFam" id="1.20.1280.290:FF:000010">
    <property type="entry name" value="Sugar transporter SWEET"/>
    <property type="match status" value="1"/>
</dbReference>
<keyword evidence="9" id="KW-0677">Repeat</keyword>
<evidence type="ECO:0000256" key="13">
    <source>
        <dbReference type="SAM" id="Phobius"/>
    </source>
</evidence>
<evidence type="ECO:0000256" key="11">
    <source>
        <dbReference type="ARBA" id="ARBA00023034"/>
    </source>
</evidence>
<accession>A7SZC5</accession>
<evidence type="ECO:0000313" key="15">
    <source>
        <dbReference type="Proteomes" id="UP000001593"/>
    </source>
</evidence>
<keyword evidence="12 13" id="KW-0472">Membrane</keyword>
<dbReference type="OMA" id="MEMGVAK"/>
<feature type="transmembrane region" description="Helical" evidence="13">
    <location>
        <begin position="93"/>
        <end position="115"/>
    </location>
</feature>
<comment type="subcellular location">
    <subcellularLocation>
        <location evidence="1">Cell membrane</location>
        <topology evidence="1">Multi-pass membrane protein</topology>
    </subcellularLocation>
    <subcellularLocation>
        <location evidence="2">Golgi apparatus membrane</location>
        <topology evidence="2">Multi-pass membrane protein</topology>
    </subcellularLocation>
</comment>
<dbReference type="InParanoid" id="A7SZC5"/>
<dbReference type="PANTHER" id="PTHR10791:SF30">
    <property type="entry name" value="SUGAR TRANSPORTER SWEET1"/>
    <property type="match status" value="1"/>
</dbReference>
<dbReference type="Pfam" id="PF03083">
    <property type="entry name" value="MtN3_slv"/>
    <property type="match status" value="2"/>
</dbReference>
<evidence type="ECO:0000256" key="3">
    <source>
        <dbReference type="ARBA" id="ARBA00007809"/>
    </source>
</evidence>
<dbReference type="PANTHER" id="PTHR10791">
    <property type="entry name" value="RAG1-ACTIVATING PROTEIN 1"/>
    <property type="match status" value="1"/>
</dbReference>
<proteinExistence type="inferred from homology"/>
<evidence type="ECO:0000256" key="1">
    <source>
        <dbReference type="ARBA" id="ARBA00004651"/>
    </source>
</evidence>
<gene>
    <name evidence="14" type="ORF">NEMVEDRAFT_v1g233750</name>
</gene>
<protein>
    <recommendedName>
        <fullName evidence="4">Sugar transporter SWEET1</fullName>
    </recommendedName>
</protein>
<reference evidence="14 15" key="1">
    <citation type="journal article" date="2007" name="Science">
        <title>Sea anemone genome reveals ancestral eumetazoan gene repertoire and genomic organization.</title>
        <authorList>
            <person name="Putnam N.H."/>
            <person name="Srivastava M."/>
            <person name="Hellsten U."/>
            <person name="Dirks B."/>
            <person name="Chapman J."/>
            <person name="Salamov A."/>
            <person name="Terry A."/>
            <person name="Shapiro H."/>
            <person name="Lindquist E."/>
            <person name="Kapitonov V.V."/>
            <person name="Jurka J."/>
            <person name="Genikhovich G."/>
            <person name="Grigoriev I.V."/>
            <person name="Lucas S.M."/>
            <person name="Steele R.E."/>
            <person name="Finnerty J.R."/>
            <person name="Technau U."/>
            <person name="Martindale M.Q."/>
            <person name="Rokhsar D.S."/>
        </authorList>
    </citation>
    <scope>NUCLEOTIDE SEQUENCE [LARGE SCALE GENOMIC DNA]</scope>
    <source>
        <strain evidence="15">CH2 X CH6</strain>
    </source>
</reference>
<dbReference type="GO" id="GO:0051119">
    <property type="term" value="F:sugar transmembrane transporter activity"/>
    <property type="evidence" value="ECO:0000318"/>
    <property type="project" value="GO_Central"/>
</dbReference>
<evidence type="ECO:0000256" key="4">
    <source>
        <dbReference type="ARBA" id="ARBA00021741"/>
    </source>
</evidence>
<evidence type="ECO:0000256" key="9">
    <source>
        <dbReference type="ARBA" id="ARBA00022737"/>
    </source>
</evidence>
<dbReference type="AlphaFoldDB" id="A7SZC5"/>
<sequence length="216" mass="23984">MLLEILSWLAIVLTIGFFASGILACKRIIVSGDVGDVQFLPFVTTLMNCLLWTIYGYLKDDSTIIIVNFVGALLQVVYILCFLYFSRERGNNLAFLFYSAIASASLFMYLSFVIVESNTRLSHMGKICIVVTIMMQASPLATVARVIRTKSTESMQFTFSFLITLCSFVWLCYGTVIYDINVQLPNLSGVLLGFSQLSLFCIYSSTPGSKVPVTIA</sequence>
<keyword evidence="10 13" id="KW-1133">Transmembrane helix</keyword>
<dbReference type="FunFam" id="1.20.1280.290:FF:000004">
    <property type="entry name" value="Sugar transporter SWEET"/>
    <property type="match status" value="1"/>
</dbReference>
<keyword evidence="15" id="KW-1185">Reference proteome</keyword>
<evidence type="ECO:0000313" key="14">
    <source>
        <dbReference type="EMBL" id="EDO30941.1"/>
    </source>
</evidence>
<comment type="similarity">
    <text evidence="3">Belongs to the SWEET sugar transporter family.</text>
</comment>
<keyword evidence="7" id="KW-0762">Sugar transport</keyword>
<dbReference type="PhylomeDB" id="A7SZC5"/>
<dbReference type="OrthoDB" id="409725at2759"/>
<organism evidence="14 15">
    <name type="scientific">Nematostella vectensis</name>
    <name type="common">Starlet sea anemone</name>
    <dbReference type="NCBI Taxonomy" id="45351"/>
    <lineage>
        <taxon>Eukaryota</taxon>
        <taxon>Metazoa</taxon>
        <taxon>Cnidaria</taxon>
        <taxon>Anthozoa</taxon>
        <taxon>Hexacorallia</taxon>
        <taxon>Actiniaria</taxon>
        <taxon>Edwardsiidae</taxon>
        <taxon>Nematostella</taxon>
    </lineage>
</organism>
<feature type="transmembrane region" description="Helical" evidence="13">
    <location>
        <begin position="37"/>
        <end position="58"/>
    </location>
</feature>
<dbReference type="KEGG" id="nve:5501773"/>
<dbReference type="GO" id="GO:0008643">
    <property type="term" value="P:carbohydrate transport"/>
    <property type="evidence" value="ECO:0000318"/>
    <property type="project" value="GO_Central"/>
</dbReference>
<evidence type="ECO:0000256" key="10">
    <source>
        <dbReference type="ARBA" id="ARBA00022989"/>
    </source>
</evidence>
<keyword evidence="11" id="KW-0333">Golgi apparatus</keyword>
<name>A7SZC5_NEMVE</name>
<evidence type="ECO:0000256" key="8">
    <source>
        <dbReference type="ARBA" id="ARBA00022692"/>
    </source>
</evidence>
<feature type="transmembrane region" description="Helical" evidence="13">
    <location>
        <begin position="6"/>
        <end position="25"/>
    </location>
</feature>
<dbReference type="InterPro" id="IPR047664">
    <property type="entry name" value="SWEET"/>
</dbReference>
<feature type="transmembrane region" description="Helical" evidence="13">
    <location>
        <begin position="64"/>
        <end position="86"/>
    </location>
</feature>
<dbReference type="InterPro" id="IPR004316">
    <property type="entry name" value="SWEET_rpt"/>
</dbReference>
<dbReference type="Gene3D" id="1.20.1280.290">
    <property type="match status" value="2"/>
</dbReference>
<dbReference type="GO" id="GO:0000139">
    <property type="term" value="C:Golgi membrane"/>
    <property type="evidence" value="ECO:0007669"/>
    <property type="project" value="UniProtKB-SubCell"/>
</dbReference>
<dbReference type="GO" id="GO:0016020">
    <property type="term" value="C:membrane"/>
    <property type="evidence" value="ECO:0000318"/>
    <property type="project" value="GO_Central"/>
</dbReference>
<feature type="transmembrane region" description="Helical" evidence="13">
    <location>
        <begin position="127"/>
        <end position="147"/>
    </location>
</feature>
<keyword evidence="6" id="KW-1003">Cell membrane</keyword>
<evidence type="ECO:0000256" key="5">
    <source>
        <dbReference type="ARBA" id="ARBA00022448"/>
    </source>
</evidence>
<evidence type="ECO:0000256" key="12">
    <source>
        <dbReference type="ARBA" id="ARBA00023136"/>
    </source>
</evidence>
<keyword evidence="8 13" id="KW-0812">Transmembrane</keyword>
<dbReference type="GO" id="GO:0005886">
    <property type="term" value="C:plasma membrane"/>
    <property type="evidence" value="ECO:0007669"/>
    <property type="project" value="UniProtKB-SubCell"/>
</dbReference>
<dbReference type="EMBL" id="DS469960">
    <property type="protein sequence ID" value="EDO30941.1"/>
    <property type="molecule type" value="Genomic_DNA"/>
</dbReference>
<dbReference type="eggNOG" id="KOG1623">
    <property type="taxonomic scope" value="Eukaryota"/>
</dbReference>
<dbReference type="Proteomes" id="UP000001593">
    <property type="component" value="Unassembled WGS sequence"/>
</dbReference>